<comment type="caution">
    <text evidence="1">The sequence shown here is derived from an EMBL/GenBank/DDBJ whole genome shotgun (WGS) entry which is preliminary data.</text>
</comment>
<gene>
    <name evidence="1" type="ORF">C8A05DRAFT_40032</name>
</gene>
<evidence type="ECO:0008006" key="3">
    <source>
        <dbReference type="Google" id="ProtNLM"/>
    </source>
</evidence>
<evidence type="ECO:0000313" key="1">
    <source>
        <dbReference type="EMBL" id="KAK3896434.1"/>
    </source>
</evidence>
<sequence>MLDTLPWLVLSRICNYLDDDYDDDDNEPLSRRRRRSDLQAFSLTSRQCCAAA</sequence>
<dbReference type="Proteomes" id="UP001303889">
    <property type="component" value="Unassembled WGS sequence"/>
</dbReference>
<reference evidence="1" key="2">
    <citation type="submission" date="2023-05" db="EMBL/GenBank/DDBJ databases">
        <authorList>
            <consortium name="Lawrence Berkeley National Laboratory"/>
            <person name="Steindorff A."/>
            <person name="Hensen N."/>
            <person name="Bonometti L."/>
            <person name="Westerberg I."/>
            <person name="Brannstrom I.O."/>
            <person name="Guillou S."/>
            <person name="Cros-Aarteil S."/>
            <person name="Calhoun S."/>
            <person name="Haridas S."/>
            <person name="Kuo A."/>
            <person name="Mondo S."/>
            <person name="Pangilinan J."/>
            <person name="Riley R."/>
            <person name="Labutti K."/>
            <person name="Andreopoulos B."/>
            <person name="Lipzen A."/>
            <person name="Chen C."/>
            <person name="Yanf M."/>
            <person name="Daum C."/>
            <person name="Ng V."/>
            <person name="Clum A."/>
            <person name="Ohm R."/>
            <person name="Martin F."/>
            <person name="Silar P."/>
            <person name="Natvig D."/>
            <person name="Lalanne C."/>
            <person name="Gautier V."/>
            <person name="Ament-Velasquez S.L."/>
            <person name="Kruys A."/>
            <person name="Hutchinson M.I."/>
            <person name="Powell A.J."/>
            <person name="Barry K."/>
            <person name="Miller A.N."/>
            <person name="Grigoriev I.V."/>
            <person name="Debuchy R."/>
            <person name="Gladieux P."/>
            <person name="Thoren M.H."/>
            <person name="Johannesson H."/>
        </authorList>
    </citation>
    <scope>NUCLEOTIDE SEQUENCE</scope>
    <source>
        <strain evidence="1">CBS 103.79</strain>
    </source>
</reference>
<proteinExistence type="predicted"/>
<protein>
    <recommendedName>
        <fullName evidence="3">F-box domain-containing protein</fullName>
    </recommendedName>
</protein>
<keyword evidence="2" id="KW-1185">Reference proteome</keyword>
<dbReference type="AlphaFoldDB" id="A0AAN6RMT4"/>
<reference evidence="1" key="1">
    <citation type="journal article" date="2023" name="Mol. Phylogenet. Evol.">
        <title>Genome-scale phylogeny and comparative genomics of the fungal order Sordariales.</title>
        <authorList>
            <person name="Hensen N."/>
            <person name="Bonometti L."/>
            <person name="Westerberg I."/>
            <person name="Brannstrom I.O."/>
            <person name="Guillou S."/>
            <person name="Cros-Aarteil S."/>
            <person name="Calhoun S."/>
            <person name="Haridas S."/>
            <person name="Kuo A."/>
            <person name="Mondo S."/>
            <person name="Pangilinan J."/>
            <person name="Riley R."/>
            <person name="LaButti K."/>
            <person name="Andreopoulos B."/>
            <person name="Lipzen A."/>
            <person name="Chen C."/>
            <person name="Yan M."/>
            <person name="Daum C."/>
            <person name="Ng V."/>
            <person name="Clum A."/>
            <person name="Steindorff A."/>
            <person name="Ohm R.A."/>
            <person name="Martin F."/>
            <person name="Silar P."/>
            <person name="Natvig D.O."/>
            <person name="Lalanne C."/>
            <person name="Gautier V."/>
            <person name="Ament-Velasquez S.L."/>
            <person name="Kruys A."/>
            <person name="Hutchinson M.I."/>
            <person name="Powell A.J."/>
            <person name="Barry K."/>
            <person name="Miller A.N."/>
            <person name="Grigoriev I.V."/>
            <person name="Debuchy R."/>
            <person name="Gladieux P."/>
            <person name="Hiltunen Thoren M."/>
            <person name="Johannesson H."/>
        </authorList>
    </citation>
    <scope>NUCLEOTIDE SEQUENCE</scope>
    <source>
        <strain evidence="1">CBS 103.79</strain>
    </source>
</reference>
<feature type="non-terminal residue" evidence="1">
    <location>
        <position position="52"/>
    </location>
</feature>
<accession>A0AAN6RMT4</accession>
<name>A0AAN6RMT4_9PEZI</name>
<organism evidence="1 2">
    <name type="scientific">Staphylotrichum tortipilum</name>
    <dbReference type="NCBI Taxonomy" id="2831512"/>
    <lineage>
        <taxon>Eukaryota</taxon>
        <taxon>Fungi</taxon>
        <taxon>Dikarya</taxon>
        <taxon>Ascomycota</taxon>
        <taxon>Pezizomycotina</taxon>
        <taxon>Sordariomycetes</taxon>
        <taxon>Sordariomycetidae</taxon>
        <taxon>Sordariales</taxon>
        <taxon>Chaetomiaceae</taxon>
        <taxon>Staphylotrichum</taxon>
    </lineage>
</organism>
<evidence type="ECO:0000313" key="2">
    <source>
        <dbReference type="Proteomes" id="UP001303889"/>
    </source>
</evidence>
<dbReference type="EMBL" id="MU856656">
    <property type="protein sequence ID" value="KAK3896434.1"/>
    <property type="molecule type" value="Genomic_DNA"/>
</dbReference>